<dbReference type="PANTHER" id="PTHR23100">
    <property type="entry name" value="ARGININE BIOSYNTHESIS BIFUNCTIONAL PROTEIN ARGJ"/>
    <property type="match status" value="1"/>
</dbReference>
<keyword evidence="6" id="KW-0511">Multifunctional enzyme</keyword>
<dbReference type="EC" id="2.3.1.1" evidence="6"/>
<dbReference type="HAMAP" id="MF_01106">
    <property type="entry name" value="ArgJ"/>
    <property type="match status" value="1"/>
</dbReference>
<name>A0ABM8RQH9_9BACT</name>
<dbReference type="PANTHER" id="PTHR23100:SF0">
    <property type="entry name" value="ARGININE BIOSYNTHESIS BIFUNCTIONAL PROTEIN ARGJ, MITOCHONDRIAL"/>
    <property type="match status" value="1"/>
</dbReference>
<feature type="active site" description="Nucleophile" evidence="6">
    <location>
        <position position="189"/>
    </location>
</feature>
<evidence type="ECO:0000256" key="1">
    <source>
        <dbReference type="ARBA" id="ARBA00006774"/>
    </source>
</evidence>
<dbReference type="CDD" id="cd02152">
    <property type="entry name" value="OAT"/>
    <property type="match status" value="1"/>
</dbReference>
<dbReference type="GO" id="GO:0004358">
    <property type="term" value="F:L-glutamate N-acetyltransferase activity, acting on acetyl-L-ornithine as donor"/>
    <property type="evidence" value="ECO:0007669"/>
    <property type="project" value="UniProtKB-EC"/>
</dbReference>
<comment type="catalytic activity">
    <reaction evidence="6">
        <text>L-glutamate + acetyl-CoA = N-acetyl-L-glutamate + CoA + H(+)</text>
        <dbReference type="Rhea" id="RHEA:24292"/>
        <dbReference type="ChEBI" id="CHEBI:15378"/>
        <dbReference type="ChEBI" id="CHEBI:29985"/>
        <dbReference type="ChEBI" id="CHEBI:44337"/>
        <dbReference type="ChEBI" id="CHEBI:57287"/>
        <dbReference type="ChEBI" id="CHEBI:57288"/>
        <dbReference type="EC" id="2.3.1.1"/>
    </reaction>
</comment>
<evidence type="ECO:0000256" key="6">
    <source>
        <dbReference type="HAMAP-Rule" id="MF_01106"/>
    </source>
</evidence>
<organism evidence="7 8">
    <name type="scientific">Nitrospira defluvii</name>
    <dbReference type="NCBI Taxonomy" id="330214"/>
    <lineage>
        <taxon>Bacteria</taxon>
        <taxon>Pseudomonadati</taxon>
        <taxon>Nitrospirota</taxon>
        <taxon>Nitrospiria</taxon>
        <taxon>Nitrospirales</taxon>
        <taxon>Nitrospiraceae</taxon>
        <taxon>Nitrospira</taxon>
    </lineage>
</organism>
<keyword evidence="5 6" id="KW-0012">Acyltransferase</keyword>
<comment type="subunit">
    <text evidence="2 6">Heterotetramer of two alpha and two beta chains.</text>
</comment>
<accession>A0ABM8RQH9</accession>
<feature type="site" description="Involved in the stabilization of negative charge on the oxyanion by the formation of the oxyanion hole" evidence="6">
    <location>
        <position position="116"/>
    </location>
</feature>
<feature type="binding site" evidence="6">
    <location>
        <position position="189"/>
    </location>
    <ligand>
        <name>substrate</name>
    </ligand>
</feature>
<keyword evidence="4 6" id="KW-0068">Autocatalytic cleavage</keyword>
<gene>
    <name evidence="6 7" type="primary">argJ</name>
    <name evidence="7" type="ORF">NSPZN2_40037</name>
</gene>
<dbReference type="Gene3D" id="3.60.70.12">
    <property type="entry name" value="L-amino peptidase D-ALA esterase/amidase"/>
    <property type="match status" value="1"/>
</dbReference>
<reference evidence="7 8" key="1">
    <citation type="submission" date="2021-02" db="EMBL/GenBank/DDBJ databases">
        <authorList>
            <person name="Han P."/>
        </authorList>
    </citation>
    <scope>NUCLEOTIDE SEQUENCE [LARGE SCALE GENOMIC DNA]</scope>
    <source>
        <strain evidence="7">Candidatus Nitrospira sp. ZN2</strain>
    </source>
</reference>
<feature type="binding site" evidence="6">
    <location>
        <position position="398"/>
    </location>
    <ligand>
        <name>substrate</name>
    </ligand>
</feature>
<dbReference type="Pfam" id="PF01960">
    <property type="entry name" value="ArgJ"/>
    <property type="match status" value="1"/>
</dbReference>
<keyword evidence="3 6" id="KW-0808">Transferase</keyword>
<feature type="site" description="Involved in the stabilization of negative charge on the oxyanion by the formation of the oxyanion hole" evidence="6">
    <location>
        <position position="115"/>
    </location>
</feature>
<feature type="binding site" evidence="6">
    <location>
        <position position="152"/>
    </location>
    <ligand>
        <name>substrate</name>
    </ligand>
</feature>
<comment type="pathway">
    <text evidence="6">Amino-acid biosynthesis; L-arginine biosynthesis; N(2)-acetyl-L-ornithine from L-glutamate: step 1/4.</text>
</comment>
<dbReference type="InterPro" id="IPR042195">
    <property type="entry name" value="ArgJ_beta_C"/>
</dbReference>
<feature type="chain" id="PRO_5044916593" description="Arginine biosynthesis bifunctional protein ArgJ beta chain" evidence="6">
    <location>
        <begin position="189"/>
        <end position="403"/>
    </location>
</feature>
<feature type="chain" id="PRO_5044916592" description="Arginine biosynthesis bifunctional protein ArgJ alpha chain" evidence="6">
    <location>
        <begin position="1"/>
        <end position="188"/>
    </location>
</feature>
<comment type="catalytic activity">
    <reaction evidence="6">
        <text>N(2)-acetyl-L-ornithine + L-glutamate = N-acetyl-L-glutamate + L-ornithine</text>
        <dbReference type="Rhea" id="RHEA:15349"/>
        <dbReference type="ChEBI" id="CHEBI:29985"/>
        <dbReference type="ChEBI" id="CHEBI:44337"/>
        <dbReference type="ChEBI" id="CHEBI:46911"/>
        <dbReference type="ChEBI" id="CHEBI:57805"/>
        <dbReference type="EC" id="2.3.1.35"/>
    </reaction>
</comment>
<evidence type="ECO:0000256" key="2">
    <source>
        <dbReference type="ARBA" id="ARBA00011475"/>
    </source>
</evidence>
<comment type="subcellular location">
    <subcellularLocation>
        <location evidence="6">Cytoplasm</location>
    </subcellularLocation>
</comment>
<dbReference type="InterPro" id="IPR016117">
    <property type="entry name" value="ArgJ-like_dom_sf"/>
</dbReference>
<evidence type="ECO:0000313" key="7">
    <source>
        <dbReference type="EMBL" id="CAE6765838.1"/>
    </source>
</evidence>
<comment type="similarity">
    <text evidence="1 6">Belongs to the ArgJ family.</text>
</comment>
<dbReference type="NCBIfam" id="NF003802">
    <property type="entry name" value="PRK05388.1"/>
    <property type="match status" value="1"/>
</dbReference>
<feature type="binding site" evidence="6">
    <location>
        <position position="275"/>
    </location>
    <ligand>
        <name>substrate</name>
    </ligand>
</feature>
<proteinExistence type="inferred from homology"/>
<keyword evidence="6" id="KW-0963">Cytoplasm</keyword>
<dbReference type="Proteomes" id="UP000675880">
    <property type="component" value="Unassembled WGS sequence"/>
</dbReference>
<dbReference type="RefSeq" id="WP_213042923.1">
    <property type="nucleotide sequence ID" value="NZ_CAJNBJ010000017.1"/>
</dbReference>
<comment type="caution">
    <text evidence="7">The sequence shown here is derived from an EMBL/GenBank/DDBJ whole genome shotgun (WGS) entry which is preliminary data.</text>
</comment>
<dbReference type="SUPFAM" id="SSF56266">
    <property type="entry name" value="DmpA/ArgJ-like"/>
    <property type="match status" value="1"/>
</dbReference>
<comment type="pathway">
    <text evidence="6">Amino-acid biosynthesis; L-arginine biosynthesis; L-ornithine and N-acetyl-L-glutamate from L-glutamate and N(2)-acetyl-L-ornithine (cyclic): step 1/1.</text>
</comment>
<protein>
    <recommendedName>
        <fullName evidence="6">Arginine biosynthesis bifunctional protein ArgJ</fullName>
    </recommendedName>
    <domain>
        <recommendedName>
            <fullName evidence="6">Glutamate N-acetyltransferase</fullName>
            <ecNumber evidence="6">2.3.1.35</ecNumber>
        </recommendedName>
        <alternativeName>
            <fullName evidence="6">Ornithine acetyltransferase</fullName>
            <shortName evidence="6">OATase</shortName>
        </alternativeName>
        <alternativeName>
            <fullName evidence="6">Ornithine transacetylase</fullName>
        </alternativeName>
    </domain>
    <domain>
        <recommendedName>
            <fullName evidence="6">Amino-acid acetyltransferase</fullName>
            <ecNumber evidence="6">2.3.1.1</ecNumber>
        </recommendedName>
        <alternativeName>
            <fullName evidence="6">N-acetylglutamate synthase</fullName>
            <shortName evidence="6">AGSase</shortName>
        </alternativeName>
    </domain>
    <component>
        <recommendedName>
            <fullName evidence="6">Arginine biosynthesis bifunctional protein ArgJ alpha chain</fullName>
        </recommendedName>
    </component>
    <component>
        <recommendedName>
            <fullName evidence="6">Arginine biosynthesis bifunctional protein ArgJ beta chain</fullName>
        </recommendedName>
    </component>
</protein>
<dbReference type="EMBL" id="CAJNBJ010000017">
    <property type="protein sequence ID" value="CAE6765838.1"/>
    <property type="molecule type" value="Genomic_DNA"/>
</dbReference>
<keyword evidence="6" id="KW-0055">Arginine biosynthesis</keyword>
<evidence type="ECO:0000256" key="4">
    <source>
        <dbReference type="ARBA" id="ARBA00022813"/>
    </source>
</evidence>
<keyword evidence="6" id="KW-0028">Amino-acid biosynthesis</keyword>
<dbReference type="EC" id="2.3.1.35" evidence="6"/>
<keyword evidence="8" id="KW-1185">Reference proteome</keyword>
<comment type="function">
    <text evidence="6">Catalyzes two activities which are involved in the cyclic version of arginine biosynthesis: the synthesis of N-acetylglutamate from glutamate and acetyl-CoA as the acetyl donor, and of ornithine by transacetylation between N(2)-acetylornithine and glutamate.</text>
</comment>
<sequence length="403" mass="42068">MKTIPGGVTAPIGFRAAGVYSGIKKKKKQQLDLALVVSDHEGPVAGVFTTNQVVAAPVILDRLHLKQGIGRAFLVNSGNANACTGSEGMEAAQEMAQLAATTLNCAPHTIFVGSTGVIGQPLPIACIRKALPALAARVTRRGGAEAAAAIMTTDLKPKQVAVRAQLGGKLVTVGGMAKGSGMIHPNMATMLGYLTTDAAIGQRALQSALKQAVDQSFNCITVDGDTSTNDTVLCLANGMAGNRPITAGSADFTRFCAMLETVCRTLALKICWDGEGVTKVVRVEVTGAESPKAAKQVAQTVATSNLVKTALFGGDANWGRVMAALGRAGVPLDPSRISLQFGGVPMVRKGLGLGRAAERQLTKVFKTKEFTILIDLAQGKASAHMWTTDLSYEYVRINASYRS</sequence>
<feature type="binding site" evidence="6">
    <location>
        <position position="403"/>
    </location>
    <ligand>
        <name>substrate</name>
    </ligand>
</feature>
<feature type="binding site" evidence="6">
    <location>
        <position position="178"/>
    </location>
    <ligand>
        <name>substrate</name>
    </ligand>
</feature>
<feature type="site" description="Cleavage; by autolysis" evidence="6">
    <location>
        <begin position="188"/>
        <end position="189"/>
    </location>
</feature>
<dbReference type="Gene3D" id="3.10.20.340">
    <property type="entry name" value="ArgJ beta chain, C-terminal domain"/>
    <property type="match status" value="1"/>
</dbReference>
<dbReference type="InterPro" id="IPR002813">
    <property type="entry name" value="Arg_biosynth_ArgJ"/>
</dbReference>
<evidence type="ECO:0000256" key="5">
    <source>
        <dbReference type="ARBA" id="ARBA00023315"/>
    </source>
</evidence>
<dbReference type="NCBIfam" id="TIGR00120">
    <property type="entry name" value="ArgJ"/>
    <property type="match status" value="1"/>
</dbReference>
<evidence type="ECO:0000256" key="3">
    <source>
        <dbReference type="ARBA" id="ARBA00022679"/>
    </source>
</evidence>
<evidence type="ECO:0000313" key="8">
    <source>
        <dbReference type="Proteomes" id="UP000675880"/>
    </source>
</evidence>